<sequence>MAWSLEYMYRCKVSKQQSLILKLDFEKTFDTVEHSVILLMLQHLGFPSKWVNWTRAVLSSAHSAVLLNGLPGKFFHCKRGVRQGDLLSPLLFVIVADLLQHITNQATRLGFIKAPICHPASNDFPIIQYADDTMVFLHADQKNIFFKSLINSFSMSTGLKVNYSKSSLIPINILEPNAQVLAGKFGCKLEFFPLHLSGLAFGSS</sequence>
<dbReference type="OrthoDB" id="694708at2759"/>
<keyword evidence="3" id="KW-1185">Reference proteome</keyword>
<reference evidence="2" key="1">
    <citation type="journal article" date="2021" name="bioRxiv">
        <title>Whole Genome Assembly and Annotation of Northern Wild Rice, Zizania palustris L., Supports a Whole Genome Duplication in the Zizania Genus.</title>
        <authorList>
            <person name="Haas M."/>
            <person name="Kono T."/>
            <person name="Macchietto M."/>
            <person name="Millas R."/>
            <person name="McGilp L."/>
            <person name="Shao M."/>
            <person name="Duquette J."/>
            <person name="Hirsch C.N."/>
            <person name="Kimball J."/>
        </authorList>
    </citation>
    <scope>NUCLEOTIDE SEQUENCE</scope>
    <source>
        <tissue evidence="2">Fresh leaf tissue</tissue>
    </source>
</reference>
<dbReference type="InterPro" id="IPR000477">
    <property type="entry name" value="RT_dom"/>
</dbReference>
<dbReference type="PANTHER" id="PTHR31635">
    <property type="entry name" value="REVERSE TRANSCRIPTASE DOMAIN-CONTAINING PROTEIN-RELATED"/>
    <property type="match status" value="1"/>
</dbReference>
<proteinExistence type="predicted"/>
<dbReference type="PANTHER" id="PTHR31635:SF196">
    <property type="entry name" value="REVERSE TRANSCRIPTASE DOMAIN-CONTAINING PROTEIN-RELATED"/>
    <property type="match status" value="1"/>
</dbReference>
<name>A0A8J5TA13_ZIZPA</name>
<evidence type="ECO:0000259" key="1">
    <source>
        <dbReference type="PROSITE" id="PS50878"/>
    </source>
</evidence>
<accession>A0A8J5TA13</accession>
<dbReference type="Pfam" id="PF00078">
    <property type="entry name" value="RVT_1"/>
    <property type="match status" value="1"/>
</dbReference>
<organism evidence="2 3">
    <name type="scientific">Zizania palustris</name>
    <name type="common">Northern wild rice</name>
    <dbReference type="NCBI Taxonomy" id="103762"/>
    <lineage>
        <taxon>Eukaryota</taxon>
        <taxon>Viridiplantae</taxon>
        <taxon>Streptophyta</taxon>
        <taxon>Embryophyta</taxon>
        <taxon>Tracheophyta</taxon>
        <taxon>Spermatophyta</taxon>
        <taxon>Magnoliopsida</taxon>
        <taxon>Liliopsida</taxon>
        <taxon>Poales</taxon>
        <taxon>Poaceae</taxon>
        <taxon>BOP clade</taxon>
        <taxon>Oryzoideae</taxon>
        <taxon>Oryzeae</taxon>
        <taxon>Zizaniinae</taxon>
        <taxon>Zizania</taxon>
    </lineage>
</organism>
<evidence type="ECO:0000313" key="3">
    <source>
        <dbReference type="Proteomes" id="UP000729402"/>
    </source>
</evidence>
<protein>
    <recommendedName>
        <fullName evidence="1">Reverse transcriptase domain-containing protein</fullName>
    </recommendedName>
</protein>
<dbReference type="Proteomes" id="UP000729402">
    <property type="component" value="Unassembled WGS sequence"/>
</dbReference>
<feature type="domain" description="Reverse transcriptase" evidence="1">
    <location>
        <begin position="1"/>
        <end position="189"/>
    </location>
</feature>
<evidence type="ECO:0000313" key="2">
    <source>
        <dbReference type="EMBL" id="KAG8080917.1"/>
    </source>
</evidence>
<dbReference type="EMBL" id="JAAALK010000282">
    <property type="protein sequence ID" value="KAG8080917.1"/>
    <property type="molecule type" value="Genomic_DNA"/>
</dbReference>
<gene>
    <name evidence="2" type="ORF">GUJ93_ZPchr0007g5624</name>
</gene>
<comment type="caution">
    <text evidence="2">The sequence shown here is derived from an EMBL/GenBank/DDBJ whole genome shotgun (WGS) entry which is preliminary data.</text>
</comment>
<reference evidence="2" key="2">
    <citation type="submission" date="2021-02" db="EMBL/GenBank/DDBJ databases">
        <authorList>
            <person name="Kimball J.A."/>
            <person name="Haas M.W."/>
            <person name="Macchietto M."/>
            <person name="Kono T."/>
            <person name="Duquette J."/>
            <person name="Shao M."/>
        </authorList>
    </citation>
    <scope>NUCLEOTIDE SEQUENCE</scope>
    <source>
        <tissue evidence="2">Fresh leaf tissue</tissue>
    </source>
</reference>
<dbReference type="PROSITE" id="PS50878">
    <property type="entry name" value="RT_POL"/>
    <property type="match status" value="1"/>
</dbReference>
<dbReference type="AlphaFoldDB" id="A0A8J5TA13"/>